<dbReference type="SUPFAM" id="SSF54736">
    <property type="entry name" value="ClpS-like"/>
    <property type="match status" value="1"/>
</dbReference>
<evidence type="ECO:0000259" key="1">
    <source>
        <dbReference type="Pfam" id="PF00542"/>
    </source>
</evidence>
<gene>
    <name evidence="2" type="ORF">GCM10009663_42630</name>
</gene>
<keyword evidence="3" id="KW-1185">Reference proteome</keyword>
<evidence type="ECO:0000313" key="2">
    <source>
        <dbReference type="EMBL" id="GAA1094687.1"/>
    </source>
</evidence>
<dbReference type="Pfam" id="PF00542">
    <property type="entry name" value="Ribosomal_L12"/>
    <property type="match status" value="1"/>
</dbReference>
<dbReference type="Gene3D" id="3.30.1390.10">
    <property type="match status" value="1"/>
</dbReference>
<feature type="domain" description="Large ribosomal subunit protein bL12 C-terminal" evidence="1">
    <location>
        <begin position="18"/>
        <end position="79"/>
    </location>
</feature>
<proteinExistence type="predicted"/>
<protein>
    <recommendedName>
        <fullName evidence="1">Large ribosomal subunit protein bL12 C-terminal domain-containing protein</fullName>
    </recommendedName>
</protein>
<dbReference type="EMBL" id="BAAALD010000041">
    <property type="protein sequence ID" value="GAA1094687.1"/>
    <property type="molecule type" value="Genomic_DNA"/>
</dbReference>
<comment type="caution">
    <text evidence="2">The sequence shown here is derived from an EMBL/GenBank/DDBJ whole genome shotgun (WGS) entry which is preliminary data.</text>
</comment>
<sequence length="87" mass="9349">MDGEVRYITLVCDDVPYSVVLADPGTRTMDVLKEIRRLTGLSLWHGKLLIGQLPATVLEDQPEDTARTAASALCAVGAVAHAVEQTD</sequence>
<accession>A0ABN1TND0</accession>
<dbReference type="RefSeq" id="WP_344625256.1">
    <property type="nucleotide sequence ID" value="NZ_BAAALD010000041.1"/>
</dbReference>
<dbReference type="InterPro" id="IPR014719">
    <property type="entry name" value="Ribosomal_bL12_C/ClpS-like"/>
</dbReference>
<name>A0ABN1TND0_9ACTN</name>
<organism evidence="2 3">
    <name type="scientific">Kitasatospora arboriphila</name>
    <dbReference type="NCBI Taxonomy" id="258052"/>
    <lineage>
        <taxon>Bacteria</taxon>
        <taxon>Bacillati</taxon>
        <taxon>Actinomycetota</taxon>
        <taxon>Actinomycetes</taxon>
        <taxon>Kitasatosporales</taxon>
        <taxon>Streptomycetaceae</taxon>
        <taxon>Kitasatospora</taxon>
    </lineage>
</organism>
<evidence type="ECO:0000313" key="3">
    <source>
        <dbReference type="Proteomes" id="UP001499987"/>
    </source>
</evidence>
<dbReference type="InterPro" id="IPR013823">
    <property type="entry name" value="Ribosomal_bL12_C"/>
</dbReference>
<reference evidence="2 3" key="1">
    <citation type="journal article" date="2019" name="Int. J. Syst. Evol. Microbiol.">
        <title>The Global Catalogue of Microorganisms (GCM) 10K type strain sequencing project: providing services to taxonomists for standard genome sequencing and annotation.</title>
        <authorList>
            <consortium name="The Broad Institute Genomics Platform"/>
            <consortium name="The Broad Institute Genome Sequencing Center for Infectious Disease"/>
            <person name="Wu L."/>
            <person name="Ma J."/>
        </authorList>
    </citation>
    <scope>NUCLEOTIDE SEQUENCE [LARGE SCALE GENOMIC DNA]</scope>
    <source>
        <strain evidence="2 3">JCM 13002</strain>
    </source>
</reference>
<dbReference type="Proteomes" id="UP001499987">
    <property type="component" value="Unassembled WGS sequence"/>
</dbReference>